<evidence type="ECO:0000313" key="1">
    <source>
        <dbReference type="EMBL" id="MBE9212928.1"/>
    </source>
</evidence>
<dbReference type="Proteomes" id="UP000620559">
    <property type="component" value="Unassembled WGS sequence"/>
</dbReference>
<keyword evidence="2" id="KW-1185">Reference proteome</keyword>
<name>A0A8J7F2X4_9CYAN</name>
<reference evidence="1" key="1">
    <citation type="submission" date="2020-10" db="EMBL/GenBank/DDBJ databases">
        <authorList>
            <person name="Castelo-Branco R."/>
            <person name="Eusebio N."/>
            <person name="Adriana R."/>
            <person name="Vieira A."/>
            <person name="Brugerolle De Fraissinette N."/>
            <person name="Rezende De Castro R."/>
            <person name="Schneider M.P."/>
            <person name="Vasconcelos V."/>
            <person name="Leao P.N."/>
        </authorList>
    </citation>
    <scope>NUCLEOTIDE SEQUENCE</scope>
    <source>
        <strain evidence="1">LEGE 06105</strain>
    </source>
</reference>
<organism evidence="1 2">
    <name type="scientific">Plectonema cf. radiosum LEGE 06105</name>
    <dbReference type="NCBI Taxonomy" id="945769"/>
    <lineage>
        <taxon>Bacteria</taxon>
        <taxon>Bacillati</taxon>
        <taxon>Cyanobacteriota</taxon>
        <taxon>Cyanophyceae</taxon>
        <taxon>Oscillatoriophycideae</taxon>
        <taxon>Oscillatoriales</taxon>
        <taxon>Microcoleaceae</taxon>
        <taxon>Plectonema</taxon>
    </lineage>
</organism>
<dbReference type="AlphaFoldDB" id="A0A8J7F2X4"/>
<evidence type="ECO:0000313" key="2">
    <source>
        <dbReference type="Proteomes" id="UP000620559"/>
    </source>
</evidence>
<comment type="caution">
    <text evidence="1">The sequence shown here is derived from an EMBL/GenBank/DDBJ whole genome shotgun (WGS) entry which is preliminary data.</text>
</comment>
<gene>
    <name evidence="1" type="ORF">IQ247_09535</name>
</gene>
<dbReference type="RefSeq" id="WP_193919323.1">
    <property type="nucleotide sequence ID" value="NZ_JADEWL010000021.1"/>
</dbReference>
<proteinExistence type="predicted"/>
<sequence length="129" mass="14551">MNKAILINFGSGDLNSGFPRVTVQLWVAGSSRPQQFVGSLPAAPILAKLYKHWQSIYTHICSRSINAKELRKAAKAEFVYEDDELEIESEGITNISQVSFDEVCQNLKQNLNAWLNEPNFFSIEARVTF</sequence>
<accession>A0A8J7F2X4</accession>
<protein>
    <submittedName>
        <fullName evidence="1">Uncharacterized protein</fullName>
    </submittedName>
</protein>
<dbReference type="EMBL" id="JADEWL010000021">
    <property type="protein sequence ID" value="MBE9212928.1"/>
    <property type="molecule type" value="Genomic_DNA"/>
</dbReference>